<sequence>MNTLTEWNHIRAETVAQKLAGRAVQALLDEARLSPKPGLVDARGSGAHDDMDLPMLEASAESLRPFFAAMALAGWARTPDTALRRQIGAIGREGEKTMLETTGGVNTHRGAIWALGLLVTASAMHEGSAEIPAITGAASRLARLEDTACPAVFSKGRYVTHRYRVPGARGEAQRGFPHVTRLALPQLAKSREQGMSEEAARVDALLAIMTSLADTCVLARGGLTALDAMHAGARSVLECGGIGSAAGKKAFGLLENAMLSAGVSPGGAADLLAAALFLDSIATGLSHKEESIWNA</sequence>
<keyword evidence="3 5" id="KW-0547">Nucleotide-binding</keyword>
<dbReference type="NCBIfam" id="NF002315">
    <property type="entry name" value="PRK01237.1"/>
    <property type="match status" value="1"/>
</dbReference>
<evidence type="ECO:0000313" key="7">
    <source>
        <dbReference type="Proteomes" id="UP000003973"/>
    </source>
</evidence>
<gene>
    <name evidence="5" type="primary">mdcB</name>
    <name evidence="6" type="ORF">OFAG_00706</name>
</gene>
<accession>C3X2W7</accession>
<reference evidence="6" key="1">
    <citation type="submission" date="2011-10" db="EMBL/GenBank/DDBJ databases">
        <title>The Genome Sequence of Oxalobacter formigenes HOxBLS.</title>
        <authorList>
            <consortium name="The Broad Institute Genome Sequencing Platform"/>
            <person name="Earl A."/>
            <person name="Ward D."/>
            <person name="Feldgarden M."/>
            <person name="Gevers D."/>
            <person name="Allison M.J."/>
            <person name="Humphrey S."/>
            <person name="Young S.K."/>
            <person name="Zeng Q."/>
            <person name="Gargeya S."/>
            <person name="Fitzgerald M."/>
            <person name="Haas B."/>
            <person name="Abouelleil A."/>
            <person name="Alvarado L."/>
            <person name="Arachchi H.M."/>
            <person name="Berlin A."/>
            <person name="Brown A."/>
            <person name="Chapman S.B."/>
            <person name="Chen Z."/>
            <person name="Dunbar C."/>
            <person name="Freedman E."/>
            <person name="Gearin G."/>
            <person name="Goldberg J."/>
            <person name="Griggs A."/>
            <person name="Gujja S."/>
            <person name="Heiman D."/>
            <person name="Howarth C."/>
            <person name="Larson L."/>
            <person name="Lui A."/>
            <person name="MacDonald P.J.P."/>
            <person name="Montmayeur A."/>
            <person name="Murphy C."/>
            <person name="Neiman D."/>
            <person name="Pearson M."/>
            <person name="Priest M."/>
            <person name="Roberts A."/>
            <person name="Saif S."/>
            <person name="Shea T."/>
            <person name="Shenoy N."/>
            <person name="Sisk P."/>
            <person name="Stolte C."/>
            <person name="Sykes S."/>
            <person name="Wortman J."/>
            <person name="Nusbaum C."/>
            <person name="Birren B."/>
        </authorList>
    </citation>
    <scope>NUCLEOTIDE SEQUENCE [LARGE SCALE GENOMIC DNA]</scope>
    <source>
        <strain evidence="6">HOxBLS</strain>
    </source>
</reference>
<name>C3X2W7_9BURK</name>
<organism evidence="6 7">
    <name type="scientific">Oxalobacter paraformigenes</name>
    <dbReference type="NCBI Taxonomy" id="556268"/>
    <lineage>
        <taxon>Bacteria</taxon>
        <taxon>Pseudomonadati</taxon>
        <taxon>Pseudomonadota</taxon>
        <taxon>Betaproteobacteria</taxon>
        <taxon>Burkholderiales</taxon>
        <taxon>Oxalobacteraceae</taxon>
        <taxon>Oxalobacter</taxon>
    </lineage>
</organism>
<dbReference type="eggNOG" id="COG1767">
    <property type="taxonomic scope" value="Bacteria"/>
</dbReference>
<keyword evidence="4 5" id="KW-0067">ATP-binding</keyword>
<evidence type="ECO:0000256" key="5">
    <source>
        <dbReference type="HAMAP-Rule" id="MF_01883"/>
    </source>
</evidence>
<keyword evidence="2 5" id="KW-0808">Transferase</keyword>
<comment type="catalytic activity">
    <reaction evidence="1 5">
        <text>3'-dephospho-CoA + ATP = 2'-(5''-triphospho-alpha-D-ribosyl)-3'-dephospho-CoA + adenine</text>
        <dbReference type="Rhea" id="RHEA:15117"/>
        <dbReference type="ChEBI" id="CHEBI:16708"/>
        <dbReference type="ChEBI" id="CHEBI:30616"/>
        <dbReference type="ChEBI" id="CHEBI:57328"/>
        <dbReference type="ChEBI" id="CHEBI:61378"/>
        <dbReference type="EC" id="2.4.2.52"/>
    </reaction>
</comment>
<proteinExistence type="inferred from homology"/>
<dbReference type="EC" id="2.4.2.52" evidence="5"/>
<evidence type="ECO:0000313" key="6">
    <source>
        <dbReference type="EMBL" id="EEO27553.1"/>
    </source>
</evidence>
<dbReference type="Pfam" id="PF01874">
    <property type="entry name" value="CitG"/>
    <property type="match status" value="1"/>
</dbReference>
<dbReference type="EMBL" id="ACDP02000023">
    <property type="protein sequence ID" value="EEO27553.1"/>
    <property type="molecule type" value="Genomic_DNA"/>
</dbReference>
<dbReference type="GO" id="GO:0046917">
    <property type="term" value="F:triphosphoribosyl-dephospho-CoA synthase activity"/>
    <property type="evidence" value="ECO:0007669"/>
    <property type="project" value="UniProtKB-UniRule"/>
</dbReference>
<dbReference type="Proteomes" id="UP000003973">
    <property type="component" value="Unassembled WGS sequence"/>
</dbReference>
<protein>
    <recommendedName>
        <fullName evidence="5">Probable 2-(5''-triphosphoribosyl)-3'-dephosphocoenzyme-A synthase</fullName>
        <shortName evidence="5">2-(5''-triphosphoribosyl)-3'-dephospho-CoA synthase</shortName>
        <ecNumber evidence="5">2.4.2.52</ecNumber>
    </recommendedName>
</protein>
<dbReference type="HOGENOM" id="CLU_056179_0_0_4"/>
<evidence type="ECO:0000256" key="2">
    <source>
        <dbReference type="ARBA" id="ARBA00022679"/>
    </source>
</evidence>
<dbReference type="AlphaFoldDB" id="C3X2W7"/>
<keyword evidence="7" id="KW-1185">Reference proteome</keyword>
<evidence type="ECO:0000256" key="1">
    <source>
        <dbReference type="ARBA" id="ARBA00001210"/>
    </source>
</evidence>
<dbReference type="HAMAP" id="MF_01883">
    <property type="entry name" value="MdcB"/>
    <property type="match status" value="1"/>
</dbReference>
<dbReference type="RefSeq" id="WP_005876618.1">
    <property type="nucleotide sequence ID" value="NZ_CABMNL010000001.1"/>
</dbReference>
<dbReference type="GO" id="GO:0051191">
    <property type="term" value="P:prosthetic group biosynthetic process"/>
    <property type="evidence" value="ECO:0007669"/>
    <property type="project" value="TreeGrafter"/>
</dbReference>
<evidence type="ECO:0000256" key="3">
    <source>
        <dbReference type="ARBA" id="ARBA00022741"/>
    </source>
</evidence>
<comment type="function">
    <text evidence="5">Involved in the formation of 2-(5''-phosphoribosyl)-3'-dephosphocoenzyme-A, the prosthetic group of the acyl-carrier protein of the malonate decarboxylase.</text>
</comment>
<evidence type="ECO:0000256" key="4">
    <source>
        <dbReference type="ARBA" id="ARBA00022840"/>
    </source>
</evidence>
<comment type="caution">
    <text evidence="6">The sequence shown here is derived from an EMBL/GenBank/DDBJ whole genome shotgun (WGS) entry which is preliminary data.</text>
</comment>
<dbReference type="PANTHER" id="PTHR30201:SF2">
    <property type="entry name" value="2-(5''-TRIPHOSPHORIBOSYL)-3'-DEPHOSPHOCOENZYME-A SYNTHASE"/>
    <property type="match status" value="1"/>
</dbReference>
<dbReference type="GO" id="GO:0005524">
    <property type="term" value="F:ATP binding"/>
    <property type="evidence" value="ECO:0007669"/>
    <property type="project" value="UniProtKB-KW"/>
</dbReference>
<dbReference type="PANTHER" id="PTHR30201">
    <property type="entry name" value="TRIPHOSPHORIBOSYL-DEPHOSPHO-COA SYNTHASE"/>
    <property type="match status" value="1"/>
</dbReference>
<dbReference type="NCBIfam" id="TIGR03132">
    <property type="entry name" value="malonate_mdcB"/>
    <property type="match status" value="1"/>
</dbReference>
<comment type="similarity">
    <text evidence="5">Belongs to the CitG/MdcB family.</text>
</comment>
<dbReference type="InterPro" id="IPR017555">
    <property type="entry name" value="TriPribosyl-deP-CoA_syn"/>
</dbReference>
<dbReference type="Gene3D" id="1.10.4200.10">
    <property type="entry name" value="Triphosphoribosyl-dephospho-CoA protein"/>
    <property type="match status" value="2"/>
</dbReference>
<dbReference type="InterPro" id="IPR002736">
    <property type="entry name" value="CitG"/>
</dbReference>